<reference evidence="2 3" key="1">
    <citation type="journal article" date="2016" name="Int. J. Syst. Evol. Microbiol.">
        <title>Panacibacter ginsenosidivorans gen. nov., sp. nov., with ginsenoside converting activity isolated from soil of a ginseng field.</title>
        <authorList>
            <person name="Siddiqi M.Z."/>
            <person name="Muhammad Shafi S."/>
            <person name="Choi K.D."/>
            <person name="Im W.T."/>
        </authorList>
    </citation>
    <scope>NUCLEOTIDE SEQUENCE [LARGE SCALE GENOMIC DNA]</scope>
    <source>
        <strain evidence="2 3">Gsoil1550</strain>
    </source>
</reference>
<proteinExistence type="predicted"/>
<dbReference type="AlphaFoldDB" id="A0A5B8V8T9"/>
<evidence type="ECO:0000259" key="1">
    <source>
        <dbReference type="Pfam" id="PF14321"/>
    </source>
</evidence>
<gene>
    <name evidence="2" type="ORF">FRZ67_11145</name>
</gene>
<dbReference type="RefSeq" id="WP_147189631.1">
    <property type="nucleotide sequence ID" value="NZ_CP042435.1"/>
</dbReference>
<dbReference type="EMBL" id="CP042435">
    <property type="protein sequence ID" value="QEC67824.1"/>
    <property type="molecule type" value="Genomic_DNA"/>
</dbReference>
<dbReference type="OrthoDB" id="2111471at2"/>
<dbReference type="PROSITE" id="PS51257">
    <property type="entry name" value="PROKAR_LIPOPROTEIN"/>
    <property type="match status" value="1"/>
</dbReference>
<organism evidence="2 3">
    <name type="scientific">Panacibacter ginsenosidivorans</name>
    <dbReference type="NCBI Taxonomy" id="1813871"/>
    <lineage>
        <taxon>Bacteria</taxon>
        <taxon>Pseudomonadati</taxon>
        <taxon>Bacteroidota</taxon>
        <taxon>Chitinophagia</taxon>
        <taxon>Chitinophagales</taxon>
        <taxon>Chitinophagaceae</taxon>
        <taxon>Panacibacter</taxon>
    </lineage>
</organism>
<evidence type="ECO:0000313" key="3">
    <source>
        <dbReference type="Proteomes" id="UP000321533"/>
    </source>
</evidence>
<protein>
    <submittedName>
        <fullName evidence="2">DUF4382 domain-containing protein</fullName>
    </submittedName>
</protein>
<dbReference type="InterPro" id="IPR025491">
    <property type="entry name" value="DUF4382"/>
</dbReference>
<dbReference type="KEGG" id="pgin:FRZ67_11145"/>
<dbReference type="Proteomes" id="UP000321533">
    <property type="component" value="Chromosome"/>
</dbReference>
<keyword evidence="3" id="KW-1185">Reference proteome</keyword>
<evidence type="ECO:0000313" key="2">
    <source>
        <dbReference type="EMBL" id="QEC67824.1"/>
    </source>
</evidence>
<accession>A0A5B8V8T9</accession>
<dbReference type="Pfam" id="PF14321">
    <property type="entry name" value="DUF4382"/>
    <property type="match status" value="1"/>
</dbReference>
<feature type="domain" description="DUF4382" evidence="1">
    <location>
        <begin position="29"/>
        <end position="168"/>
    </location>
</feature>
<sequence>MKVSIVCFIACLLFASCDKTNSNESKGNASMSIYLTDDPSLYDEVNIDIQGVEVNASDSSESGWIALPMPRRGVFNLLHLRNGLDTLLASGLLPAGKISQIRLILGTSNSVVINGISFPLETPSAQQSGIKLLINAELTPGIDYKVWTDFDAARSVVTTGNGKYLLKPVIRVYTKAVSGSITGIVQPIEADAWIYALSGINDTLASARPDTLTGSFIIQGLDAGSYSLAIDGANSYNDTLINNIPVTSGSVTDAGTIILHK</sequence>
<name>A0A5B8V8T9_9BACT</name>